<feature type="non-terminal residue" evidence="1">
    <location>
        <position position="1"/>
    </location>
</feature>
<sequence length="356" mass="37046">STVSTRVTDGTTTQLGTETALGDLSDELVFGFMQLWQAPAASTTLRVEAMTTGWPSDKRFASIIAIRISDFTDYAADFLATSPDLGDGPVTLATVAYTTTVAADYGFISGAMGPNLSVVGPPDFIRNNLNGGGDVTIGGSETQQGDSNSGPTQTFVHFGLSTDQALSALDTVDADFVANDATTPVVYSNNFLAVFAWSVLQEKFEVGNAGYITDILGSTVNVLAPLTATSYDGVLAANLLDKTATEEITGAYTFANNLTRITGTAIQLRFLETDGTADEGAWRFLVNTDQFLFGTLADDETGGNPIFLVTRTGTTPDKITFSLDADISGALTATTLVTDGAGDSSFVGNVGIGTAS</sequence>
<reference evidence="1" key="1">
    <citation type="journal article" date="2015" name="Nature">
        <title>Complex archaea that bridge the gap between prokaryotes and eukaryotes.</title>
        <authorList>
            <person name="Spang A."/>
            <person name="Saw J.H."/>
            <person name="Jorgensen S.L."/>
            <person name="Zaremba-Niedzwiedzka K."/>
            <person name="Martijn J."/>
            <person name="Lind A.E."/>
            <person name="van Eijk R."/>
            <person name="Schleper C."/>
            <person name="Guy L."/>
            <person name="Ettema T.J."/>
        </authorList>
    </citation>
    <scope>NUCLEOTIDE SEQUENCE</scope>
</reference>
<dbReference type="AlphaFoldDB" id="A0A0F8WPN0"/>
<evidence type="ECO:0000313" key="1">
    <source>
        <dbReference type="EMBL" id="KKK58633.1"/>
    </source>
</evidence>
<dbReference type="EMBL" id="LAZR01063879">
    <property type="protein sequence ID" value="KKK58633.1"/>
    <property type="molecule type" value="Genomic_DNA"/>
</dbReference>
<feature type="non-terminal residue" evidence="1">
    <location>
        <position position="356"/>
    </location>
</feature>
<name>A0A0F8WPN0_9ZZZZ</name>
<organism evidence="1">
    <name type="scientific">marine sediment metagenome</name>
    <dbReference type="NCBI Taxonomy" id="412755"/>
    <lineage>
        <taxon>unclassified sequences</taxon>
        <taxon>metagenomes</taxon>
        <taxon>ecological metagenomes</taxon>
    </lineage>
</organism>
<gene>
    <name evidence="1" type="ORF">LCGC14_3042470</name>
</gene>
<accession>A0A0F8WPN0</accession>
<comment type="caution">
    <text evidence="1">The sequence shown here is derived from an EMBL/GenBank/DDBJ whole genome shotgun (WGS) entry which is preliminary data.</text>
</comment>
<proteinExistence type="predicted"/>
<protein>
    <submittedName>
        <fullName evidence="1">Uncharacterized protein</fullName>
    </submittedName>
</protein>